<gene>
    <name evidence="4" type="ORF">AT55_02061</name>
</gene>
<sequence length="583" mass="66741">MLVTPLVVRADGGTTTVPVEEKTTGEAAPVEVVDQSDVNEKYVKEIEDLVSPITDLYNQSEEKINITTETLKSIEKKLADKFLNKKSYAYTQSDILVEKFKEKDISKNRRLALAKYHENYMYEGVSVALKEAADYEKSKLNSPDIILKQETKDALGKEKEELIKQADEITKGDVAKFYAKLEGINNKYTETGFGFSEEQLSNVIETLDKSAEESKKILAKNLETYNNLKKYNEKLAEAIKKDKEEFSREQNKQLNKLTSLANDVERLASNGDGNKYTELHDGKHDKFLDNIKKTLDGVRDSIKNDSFINDTESGYKTLEDKVEDIETDLYSLENSYLLADLEAEMNKTVSLKTETVKAELDKLKDEYKKKIEDIIDEEEDKTNVENNTAFRNANRKYKEDVEALKKKDEKLKKQEEMNESNPKPEKPEVPKSDEEKKENIPNAPKTPENDENDIKKEEENKPEKPDNNQLENQNNNEELRKDENSKQERKKKEDIAKKQENKSEINQNGRENEKKIENNDLLKNDGLDHLNHEKIDDSIKVKQIAKENAPKTGDISSIGMYTGLISVSALGIFAGTLKKRNKK</sequence>
<reference evidence="4 5" key="1">
    <citation type="submission" date="2013-11" db="EMBL/GenBank/DDBJ databases">
        <authorList>
            <person name="da Piedade I."/>
            <person name="Tang M.H.E."/>
            <person name="Bojesen A.M."/>
        </authorList>
    </citation>
    <scope>NUCLEOTIDE SEQUENCE [LARGE SCALE GENOMIC DNA]</scope>
    <source>
        <strain evidence="4 5">Sz4is</strain>
    </source>
</reference>
<dbReference type="EMBL" id="JAUE01000095">
    <property type="protein sequence ID" value="KIS15056.1"/>
    <property type="molecule type" value="Genomic_DNA"/>
</dbReference>
<feature type="compositionally biased region" description="Basic and acidic residues" evidence="2">
    <location>
        <begin position="510"/>
        <end position="539"/>
    </location>
</feature>
<keyword evidence="1" id="KW-0175">Coiled coil</keyword>
<comment type="caution">
    <text evidence="4">The sequence shown here is derived from an EMBL/GenBank/DDBJ whole genome shotgun (WGS) entry which is preliminary data.</text>
</comment>
<accession>A0AAW3GJ50</accession>
<name>A0AAW3GJ50_STRSZ</name>
<keyword evidence="3" id="KW-0472">Membrane</keyword>
<evidence type="ECO:0000313" key="5">
    <source>
        <dbReference type="Proteomes" id="UP000032278"/>
    </source>
</evidence>
<feature type="compositionally biased region" description="Low complexity" evidence="2">
    <location>
        <begin position="467"/>
        <end position="476"/>
    </location>
</feature>
<feature type="compositionally biased region" description="Basic and acidic residues" evidence="2">
    <location>
        <begin position="404"/>
        <end position="439"/>
    </location>
</feature>
<evidence type="ECO:0000256" key="1">
    <source>
        <dbReference type="SAM" id="Coils"/>
    </source>
</evidence>
<feature type="compositionally biased region" description="Basic and acidic residues" evidence="2">
    <location>
        <begin position="452"/>
        <end position="466"/>
    </location>
</feature>
<evidence type="ECO:0000313" key="4">
    <source>
        <dbReference type="EMBL" id="KIS15056.1"/>
    </source>
</evidence>
<evidence type="ECO:0000256" key="3">
    <source>
        <dbReference type="SAM" id="Phobius"/>
    </source>
</evidence>
<keyword evidence="3" id="KW-0812">Transmembrane</keyword>
<organism evidence="4 5">
    <name type="scientific">Streptococcus equi subsp. zooepidemicus Sz4is</name>
    <dbReference type="NCBI Taxonomy" id="1381082"/>
    <lineage>
        <taxon>Bacteria</taxon>
        <taxon>Bacillati</taxon>
        <taxon>Bacillota</taxon>
        <taxon>Bacilli</taxon>
        <taxon>Lactobacillales</taxon>
        <taxon>Streptococcaceae</taxon>
        <taxon>Streptococcus</taxon>
    </lineage>
</organism>
<dbReference type="AlphaFoldDB" id="A0AAW3GJ50"/>
<feature type="compositionally biased region" description="Basic and acidic residues" evidence="2">
    <location>
        <begin position="477"/>
        <end position="503"/>
    </location>
</feature>
<protein>
    <submittedName>
        <fullName evidence="4">Uncharacterized protein</fullName>
    </submittedName>
</protein>
<feature type="transmembrane region" description="Helical" evidence="3">
    <location>
        <begin position="558"/>
        <end position="577"/>
    </location>
</feature>
<proteinExistence type="predicted"/>
<evidence type="ECO:0000256" key="2">
    <source>
        <dbReference type="SAM" id="MobiDB-lite"/>
    </source>
</evidence>
<feature type="region of interest" description="Disordered" evidence="2">
    <location>
        <begin position="404"/>
        <end position="539"/>
    </location>
</feature>
<dbReference type="Proteomes" id="UP000032278">
    <property type="component" value="Unassembled WGS sequence"/>
</dbReference>
<feature type="coiled-coil region" evidence="1">
    <location>
        <begin position="221"/>
        <end position="252"/>
    </location>
</feature>
<keyword evidence="3" id="KW-1133">Transmembrane helix</keyword>